<evidence type="ECO:0000256" key="4">
    <source>
        <dbReference type="ARBA" id="ARBA00022857"/>
    </source>
</evidence>
<keyword evidence="3" id="KW-0274">FAD</keyword>
<evidence type="ECO:0000259" key="8">
    <source>
        <dbReference type="Pfam" id="PF01494"/>
    </source>
</evidence>
<feature type="domain" description="FAD-binding" evidence="8">
    <location>
        <begin position="278"/>
        <end position="322"/>
    </location>
</feature>
<dbReference type="SUPFAM" id="SSF51905">
    <property type="entry name" value="FAD/NAD(P)-binding domain"/>
    <property type="match status" value="1"/>
</dbReference>
<keyword evidence="7" id="KW-1133">Transmembrane helix</keyword>
<dbReference type="Gene3D" id="3.50.50.60">
    <property type="entry name" value="FAD/NAD(P)-binding domain"/>
    <property type="match status" value="1"/>
</dbReference>
<dbReference type="PANTHER" id="PTHR46028:SF2">
    <property type="entry name" value="KYNURENINE 3-MONOOXYGENASE"/>
    <property type="match status" value="1"/>
</dbReference>
<dbReference type="GO" id="GO:0070189">
    <property type="term" value="P:kynurenine metabolic process"/>
    <property type="evidence" value="ECO:0007669"/>
    <property type="project" value="TreeGrafter"/>
</dbReference>
<accession>A0A4S4KUE4</accession>
<dbReference type="OrthoDB" id="10053569at2759"/>
<gene>
    <name evidence="9" type="ORF">EW145_g6791</name>
</gene>
<protein>
    <recommendedName>
        <fullName evidence="8">FAD-binding domain-containing protein</fullName>
    </recommendedName>
</protein>
<evidence type="ECO:0000256" key="7">
    <source>
        <dbReference type="SAM" id="Phobius"/>
    </source>
</evidence>
<comment type="cofactor">
    <cofactor evidence="1">
        <name>FAD</name>
        <dbReference type="ChEBI" id="CHEBI:57692"/>
    </cofactor>
</comment>
<keyword evidence="5" id="KW-0560">Oxidoreductase</keyword>
<evidence type="ECO:0000256" key="6">
    <source>
        <dbReference type="ARBA" id="ARBA00023033"/>
    </source>
</evidence>
<organism evidence="9 10">
    <name type="scientific">Phellinidium pouzarii</name>
    <dbReference type="NCBI Taxonomy" id="167371"/>
    <lineage>
        <taxon>Eukaryota</taxon>
        <taxon>Fungi</taxon>
        <taxon>Dikarya</taxon>
        <taxon>Basidiomycota</taxon>
        <taxon>Agaricomycotina</taxon>
        <taxon>Agaricomycetes</taxon>
        <taxon>Hymenochaetales</taxon>
        <taxon>Hymenochaetaceae</taxon>
        <taxon>Phellinidium</taxon>
    </lineage>
</organism>
<dbReference type="AlphaFoldDB" id="A0A4S4KUE4"/>
<dbReference type="Proteomes" id="UP000308199">
    <property type="component" value="Unassembled WGS sequence"/>
</dbReference>
<reference evidence="9 10" key="1">
    <citation type="submission" date="2019-02" db="EMBL/GenBank/DDBJ databases">
        <title>Genome sequencing of the rare red list fungi Phellinidium pouzarii.</title>
        <authorList>
            <person name="Buettner E."/>
            <person name="Kellner H."/>
        </authorList>
    </citation>
    <scope>NUCLEOTIDE SEQUENCE [LARGE SCALE GENOMIC DNA]</scope>
    <source>
        <strain evidence="9 10">DSM 108285</strain>
    </source>
</reference>
<dbReference type="GO" id="GO:0004502">
    <property type="term" value="F:kynurenine 3-monooxygenase activity"/>
    <property type="evidence" value="ECO:0007669"/>
    <property type="project" value="TreeGrafter"/>
</dbReference>
<evidence type="ECO:0000256" key="5">
    <source>
        <dbReference type="ARBA" id="ARBA00023002"/>
    </source>
</evidence>
<evidence type="ECO:0000313" key="9">
    <source>
        <dbReference type="EMBL" id="THH02127.1"/>
    </source>
</evidence>
<evidence type="ECO:0000313" key="10">
    <source>
        <dbReference type="Proteomes" id="UP000308199"/>
    </source>
</evidence>
<evidence type="ECO:0000256" key="3">
    <source>
        <dbReference type="ARBA" id="ARBA00022827"/>
    </source>
</evidence>
<comment type="caution">
    <text evidence="9">The sequence shown here is derived from an EMBL/GenBank/DDBJ whole genome shotgun (WGS) entry which is preliminary data.</text>
</comment>
<dbReference type="GO" id="GO:0071949">
    <property type="term" value="F:FAD binding"/>
    <property type="evidence" value="ECO:0007669"/>
    <property type="project" value="InterPro"/>
</dbReference>
<proteinExistence type="predicted"/>
<dbReference type="InterPro" id="IPR036188">
    <property type="entry name" value="FAD/NAD-bd_sf"/>
</dbReference>
<evidence type="ECO:0000256" key="1">
    <source>
        <dbReference type="ARBA" id="ARBA00001974"/>
    </source>
</evidence>
<keyword evidence="7" id="KW-0472">Membrane</keyword>
<keyword evidence="2" id="KW-0285">Flavoprotein</keyword>
<dbReference type="PRINTS" id="PR00420">
    <property type="entry name" value="RNGMNOXGNASE"/>
</dbReference>
<keyword evidence="6" id="KW-0503">Monooxygenase</keyword>
<evidence type="ECO:0000256" key="2">
    <source>
        <dbReference type="ARBA" id="ARBA00022630"/>
    </source>
</evidence>
<sequence length="483" mass="53804">MRLATSEARASLRSINLAISARGIAAIEVVDPDAASRFLQSVIPMKGRMIHDYNAKQQCQLYDRAGQVSLPVRSDIARFNTHAGWKKCINSLDRGLLNRGLLDEVLARPEIRVFFQHKLNTADFDKRVLLFLDLDTRKEVQVNFDLCVGADGSYSNVRRQLMRVVRMDFQQTYIPHEYLELKMPPGKDAEGKAVFSLDPNHLHIWPRRSFMLIALPNKDKSFTCTLFAPTADFNQLSDPEQALAWFKGQFPDALFLIGEDEILEGFRNNPRSPLIAIKESLANPYHYKDRAVILGDAAHSMVPFFGQGLNCGLEDVRVLDVILRENGVDPTDVSINTGGSVDARLAGALNKYSETRHNDLVAISDLAMANYVEMRHSVATPSYLFLRALNNLFSLLTARSQVAPSSVGPLLSRTPFPSTSPAGWIPLYTMVTFRPDISYSVAKQKAERQQMIIANLGWLGSAVGIFGVGIVALRLAQRSRGVN</sequence>
<dbReference type="Pfam" id="PF01494">
    <property type="entry name" value="FAD_binding_3"/>
    <property type="match status" value="1"/>
</dbReference>
<dbReference type="PANTHER" id="PTHR46028">
    <property type="entry name" value="KYNURENINE 3-MONOOXYGENASE"/>
    <property type="match status" value="1"/>
</dbReference>
<dbReference type="GO" id="GO:0005741">
    <property type="term" value="C:mitochondrial outer membrane"/>
    <property type="evidence" value="ECO:0007669"/>
    <property type="project" value="TreeGrafter"/>
</dbReference>
<dbReference type="InterPro" id="IPR002938">
    <property type="entry name" value="FAD-bd"/>
</dbReference>
<dbReference type="EMBL" id="SGPK01000560">
    <property type="protein sequence ID" value="THH02127.1"/>
    <property type="molecule type" value="Genomic_DNA"/>
</dbReference>
<keyword evidence="10" id="KW-1185">Reference proteome</keyword>
<feature type="transmembrane region" description="Helical" evidence="7">
    <location>
        <begin position="456"/>
        <end position="476"/>
    </location>
</feature>
<name>A0A4S4KUE4_9AGAM</name>
<keyword evidence="7" id="KW-0812">Transmembrane</keyword>
<keyword evidence="4" id="KW-0521">NADP</keyword>